<dbReference type="SUPFAM" id="SSF143880">
    <property type="entry name" value="NE0471 N-terminal domain-like"/>
    <property type="match status" value="1"/>
</dbReference>
<evidence type="ECO:0000313" key="1">
    <source>
        <dbReference type="EMBL" id="ABZ70027.1"/>
    </source>
</evidence>
<dbReference type="EMBL" id="CP000927">
    <property type="protein sequence ID" value="ABZ70027.1"/>
    <property type="molecule type" value="Genomic_DNA"/>
</dbReference>
<accession>B0SVI8</accession>
<evidence type="ECO:0008006" key="2">
    <source>
        <dbReference type="Google" id="ProtNLM"/>
    </source>
</evidence>
<sequence>MTFKLVKAVRVKPLPGYRMDIAFSDGSSGIADLSEITRSKGSMAQPLADEAFFAQVFLEMGTPTWPNGYDADPSNIRMKLEAAGELRTAGAIV</sequence>
<dbReference type="OrthoDB" id="9802153at2"/>
<dbReference type="Pfam" id="PF10387">
    <property type="entry name" value="DUF2442"/>
    <property type="match status" value="1"/>
</dbReference>
<protein>
    <recommendedName>
        <fullName evidence="2">DUF2442 domain-containing protein</fullName>
    </recommendedName>
</protein>
<dbReference type="Gene3D" id="3.30.2020.10">
    <property type="entry name" value="NE0471-like N-terminal domain"/>
    <property type="match status" value="1"/>
</dbReference>
<gene>
    <name evidence="1" type="ordered locus">Caul_0896</name>
</gene>
<name>B0SVI8_CAUSK</name>
<dbReference type="KEGG" id="cak:Caul_0896"/>
<dbReference type="AlphaFoldDB" id="B0SVI8"/>
<dbReference type="HOGENOM" id="CLU_153045_1_1_5"/>
<proteinExistence type="predicted"/>
<organism evidence="1">
    <name type="scientific">Caulobacter sp. (strain K31)</name>
    <dbReference type="NCBI Taxonomy" id="366602"/>
    <lineage>
        <taxon>Bacteria</taxon>
        <taxon>Pseudomonadati</taxon>
        <taxon>Pseudomonadota</taxon>
        <taxon>Alphaproteobacteria</taxon>
        <taxon>Caulobacterales</taxon>
        <taxon>Caulobacteraceae</taxon>
        <taxon>Caulobacter</taxon>
    </lineage>
</organism>
<dbReference type="InterPro" id="IPR018841">
    <property type="entry name" value="DUF2442"/>
</dbReference>
<dbReference type="InterPro" id="IPR036782">
    <property type="entry name" value="NE0471-like_N"/>
</dbReference>
<dbReference type="eggNOG" id="ENOG5033ASB">
    <property type="taxonomic scope" value="Bacteria"/>
</dbReference>
<reference evidence="1" key="1">
    <citation type="submission" date="2008-01" db="EMBL/GenBank/DDBJ databases">
        <title>Complete sequence of chromosome of Caulobacter sp. K31.</title>
        <authorList>
            <consortium name="US DOE Joint Genome Institute"/>
            <person name="Copeland A."/>
            <person name="Lucas S."/>
            <person name="Lapidus A."/>
            <person name="Barry K."/>
            <person name="Glavina del Rio T."/>
            <person name="Dalin E."/>
            <person name="Tice H."/>
            <person name="Pitluck S."/>
            <person name="Bruce D."/>
            <person name="Goodwin L."/>
            <person name="Thompson L.S."/>
            <person name="Brettin T."/>
            <person name="Detter J.C."/>
            <person name="Han C."/>
            <person name="Schmutz J."/>
            <person name="Larimer F."/>
            <person name="Land M."/>
            <person name="Hauser L."/>
            <person name="Kyrpides N."/>
            <person name="Kim E."/>
            <person name="Stephens C."/>
            <person name="Richardson P."/>
        </authorList>
    </citation>
    <scope>NUCLEOTIDE SEQUENCE [LARGE SCALE GENOMIC DNA]</scope>
    <source>
        <strain evidence="1">K31</strain>
    </source>
</reference>